<reference evidence="3" key="1">
    <citation type="submission" date="2023-06" db="EMBL/GenBank/DDBJ databases">
        <title>Genome-scale phylogeny and comparative genomics of the fungal order Sordariales.</title>
        <authorList>
            <consortium name="Lawrence Berkeley National Laboratory"/>
            <person name="Hensen N."/>
            <person name="Bonometti L."/>
            <person name="Westerberg I."/>
            <person name="Brannstrom I.O."/>
            <person name="Guillou S."/>
            <person name="Cros-Aarteil S."/>
            <person name="Calhoun S."/>
            <person name="Haridas S."/>
            <person name="Kuo A."/>
            <person name="Mondo S."/>
            <person name="Pangilinan J."/>
            <person name="Riley R."/>
            <person name="LaButti K."/>
            <person name="Andreopoulos B."/>
            <person name="Lipzen A."/>
            <person name="Chen C."/>
            <person name="Yanf M."/>
            <person name="Daum C."/>
            <person name="Ng V."/>
            <person name="Clum A."/>
            <person name="Steindorff A."/>
            <person name="Ohm R."/>
            <person name="Martin F."/>
            <person name="Silar P."/>
            <person name="Natvig D."/>
            <person name="Lalanne C."/>
            <person name="Gautier V."/>
            <person name="Ament-velasquez S.L."/>
            <person name="Kruys A."/>
            <person name="Hutchinson M.I."/>
            <person name="Powell A.J."/>
            <person name="Barry K."/>
            <person name="Miller A.N."/>
            <person name="Grigoriev I.V."/>
            <person name="Debuchy R."/>
            <person name="Gladieux P."/>
            <person name="Thoren M.H."/>
            <person name="Johannesson H."/>
        </authorList>
    </citation>
    <scope>NUCLEOTIDE SEQUENCE</scope>
    <source>
        <strain evidence="3">SMH2392-1A</strain>
    </source>
</reference>
<feature type="compositionally biased region" description="Basic and acidic residues" evidence="1">
    <location>
        <begin position="742"/>
        <end position="757"/>
    </location>
</feature>
<dbReference type="EMBL" id="JAUIRO010000001">
    <property type="protein sequence ID" value="KAK0735066.1"/>
    <property type="molecule type" value="Genomic_DNA"/>
</dbReference>
<dbReference type="Proteomes" id="UP001172101">
    <property type="component" value="Unassembled WGS sequence"/>
</dbReference>
<comment type="caution">
    <text evidence="3">The sequence shown here is derived from an EMBL/GenBank/DDBJ whole genome shotgun (WGS) entry which is preliminary data.</text>
</comment>
<feature type="compositionally biased region" description="Basic residues" evidence="1">
    <location>
        <begin position="863"/>
        <end position="878"/>
    </location>
</feature>
<dbReference type="RefSeq" id="XP_060303943.1">
    <property type="nucleotide sequence ID" value="XM_060439299.1"/>
</dbReference>
<proteinExistence type="predicted"/>
<dbReference type="InterPro" id="IPR038769">
    <property type="entry name" value="MTC4"/>
</dbReference>
<organism evidence="3 4">
    <name type="scientific">Lasiosphaeria miniovina</name>
    <dbReference type="NCBI Taxonomy" id="1954250"/>
    <lineage>
        <taxon>Eukaryota</taxon>
        <taxon>Fungi</taxon>
        <taxon>Dikarya</taxon>
        <taxon>Ascomycota</taxon>
        <taxon>Pezizomycotina</taxon>
        <taxon>Sordariomycetes</taxon>
        <taxon>Sordariomycetidae</taxon>
        <taxon>Sordariales</taxon>
        <taxon>Lasiosphaeriaceae</taxon>
        <taxon>Lasiosphaeria</taxon>
    </lineage>
</organism>
<feature type="compositionally biased region" description="Basic residues" evidence="1">
    <location>
        <begin position="549"/>
        <end position="558"/>
    </location>
</feature>
<feature type="compositionally biased region" description="Basic and acidic residues" evidence="1">
    <location>
        <begin position="951"/>
        <end position="962"/>
    </location>
</feature>
<keyword evidence="2" id="KW-1133">Transmembrane helix</keyword>
<keyword evidence="4" id="KW-1185">Reference proteome</keyword>
<accession>A0AA40EEZ8</accession>
<feature type="region of interest" description="Disordered" evidence="1">
    <location>
        <begin position="1"/>
        <end position="206"/>
    </location>
</feature>
<feature type="compositionally biased region" description="Polar residues" evidence="1">
    <location>
        <begin position="248"/>
        <end position="269"/>
    </location>
</feature>
<feature type="compositionally biased region" description="Basic and acidic residues" evidence="1">
    <location>
        <begin position="925"/>
        <end position="934"/>
    </location>
</feature>
<feature type="compositionally biased region" description="Basic residues" evidence="1">
    <location>
        <begin position="71"/>
        <end position="83"/>
    </location>
</feature>
<dbReference type="PANTHER" id="PTHR38426">
    <property type="entry name" value="MAINTENANCE OF TELOMERE CAPPING PROTEIN 4"/>
    <property type="match status" value="1"/>
</dbReference>
<keyword evidence="2" id="KW-0472">Membrane</keyword>
<evidence type="ECO:0000256" key="1">
    <source>
        <dbReference type="SAM" id="MobiDB-lite"/>
    </source>
</evidence>
<feature type="compositionally biased region" description="Polar residues" evidence="1">
    <location>
        <begin position="639"/>
        <end position="652"/>
    </location>
</feature>
<feature type="region of interest" description="Disordered" evidence="1">
    <location>
        <begin position="913"/>
        <end position="967"/>
    </location>
</feature>
<feature type="region of interest" description="Disordered" evidence="1">
    <location>
        <begin position="493"/>
        <end position="599"/>
    </location>
</feature>
<feature type="region of interest" description="Disordered" evidence="1">
    <location>
        <begin position="432"/>
        <end position="454"/>
    </location>
</feature>
<feature type="transmembrane region" description="Helical" evidence="2">
    <location>
        <begin position="1178"/>
        <end position="1199"/>
    </location>
</feature>
<gene>
    <name evidence="3" type="ORF">B0T26DRAFT_671263</name>
</gene>
<feature type="compositionally biased region" description="Basic and acidic residues" evidence="1">
    <location>
        <begin position="109"/>
        <end position="126"/>
    </location>
</feature>
<sequence length="1225" mass="135172">MVDHDDSSHQAARRPPRHPSLDTARPSLDEADADTGFSRGFTPDSTLVSPSDDVDPVQRPRPVSYGDGERRRSKTGRPHKHRTSGAFLLADPVYHAPEQPRTQPRHLRHSVDNPKTRSQYGHDRPHPRAQGTQAHSQAHSQAQSPAHSQAHSQGHTQAYIQGTQHKQAHSGHSGHTAVGLGLDLDHPPSRTDRDRASTGTVVRDSLDGPLDLESAQIVNMALNLSESKRLASRRNASQPIPRLAPLPDSSTGGSLRQHLQQQRRISRTISPRPDRSPRVGSGRVLSPLQTFESDGAYRYHFSQSTLARAQKAKEYLELMAQYRRVLDLLPPLQPARARPPAASPPDTPNGSVHVFRVPINDEPKIGRPYDPLQYVRNRKVRARERKVIDGEAHGFGDVVRVSEWVDDVSRWVATAATRSPGDGALPVFAAAHSSTTQNSPPPASSRPVVPAKPRRPRVDWAIDPADMLADVYWLEQDGNKKLVEDRHWRRVFPQGPDLYQPASHEGLRTTPGSVKDVSDHAPAEPDPPARAESEHTLSSTRDRAQQKLRALKGSHHRQNSSANRDLRIHRGSLSDSSDTDSDRRRRARAGTLSGGSEAILAKQMDDMIAREQREAEAGGHPVYGNEALRIKFAAPSPVTPEQRTRASSPSRANSHRRIDSLSEAESRRKPRPSPPPVGRASLEVPPGPRRLSIEYDTSQPNSPDLRPARDGALVPAIGLDLSPSSTRPSSPTRNPLTKVRSIFRERSRDRVPEHPGHDSVGSSPVPESTPDAANGPPDRRPSRSPLRMVKGDASHRSHRSTGSAKLRDDAGSGLRSLFLRPRIDSVLRTSVSKVSDMIWRRDGPFEQSSGTSSDDSEPEPARGRSRGPHRSVSRHGHVHSTSASAHSARSHLDAMPLFMPTIDQGVVSDRSALAPASRPLSRRSSRFDLLKPPRIDVQNAPPSTSPPPAEVRPHPDDSDSDSRTSSYVRDADARLNAVIFANPQPRPSPSRHWSIADADRPPARAAVSKREVARLRALLLSSGIHAMEMDRRARERKLLGLPSARAVAADAAPPLAWPEVVALCPDPAVRQRLLVRPVARRDLYPLAARVLGSSIQASAQHFQAVSDRFANDTAPALERRVEVLRATVAGELTERTQMAADAADEASHDLVSGQRLKVKRVVDVIEKMLRRRRRRFRWARRAGWLAVEWVLVGFMWYVWFVVMITRVLLGVGNGAVRAVRWLLWL</sequence>
<evidence type="ECO:0000313" key="4">
    <source>
        <dbReference type="Proteomes" id="UP001172101"/>
    </source>
</evidence>
<feature type="compositionally biased region" description="Basic and acidic residues" evidence="1">
    <location>
        <begin position="656"/>
        <end position="667"/>
    </location>
</feature>
<evidence type="ECO:0000313" key="3">
    <source>
        <dbReference type="EMBL" id="KAK0735066.1"/>
    </source>
</evidence>
<evidence type="ECO:0000256" key="2">
    <source>
        <dbReference type="SAM" id="Phobius"/>
    </source>
</evidence>
<dbReference type="PANTHER" id="PTHR38426:SF1">
    <property type="entry name" value="MAINTENANCE OF TELOMERE CAPPING PROTEIN 4"/>
    <property type="match status" value="1"/>
</dbReference>
<feature type="compositionally biased region" description="Low complexity" evidence="1">
    <location>
        <begin position="722"/>
        <end position="733"/>
    </location>
</feature>
<feature type="region of interest" description="Disordered" evidence="1">
    <location>
        <begin position="634"/>
        <end position="809"/>
    </location>
</feature>
<dbReference type="AlphaFoldDB" id="A0AA40EEZ8"/>
<dbReference type="GeneID" id="85322569"/>
<name>A0AA40EEZ8_9PEZI</name>
<protein>
    <submittedName>
        <fullName evidence="3">Uncharacterized protein</fullName>
    </submittedName>
</protein>
<feature type="compositionally biased region" description="Low complexity" evidence="1">
    <location>
        <begin position="133"/>
        <end position="155"/>
    </location>
</feature>
<feature type="region of interest" description="Disordered" evidence="1">
    <location>
        <begin position="842"/>
        <end position="889"/>
    </location>
</feature>
<keyword evidence="2" id="KW-0812">Transmembrane</keyword>
<feature type="compositionally biased region" description="Basic and acidic residues" evidence="1">
    <location>
        <begin position="183"/>
        <end position="196"/>
    </location>
</feature>
<feature type="compositionally biased region" description="Polar residues" evidence="1">
    <location>
        <begin position="156"/>
        <end position="165"/>
    </location>
</feature>
<feature type="region of interest" description="Disordered" evidence="1">
    <location>
        <begin position="229"/>
        <end position="283"/>
    </location>
</feature>
<feature type="compositionally biased region" description="Basic and acidic residues" evidence="1">
    <location>
        <begin position="516"/>
        <end position="545"/>
    </location>
</feature>